<dbReference type="EMBL" id="VDLU01000004">
    <property type="protein sequence ID" value="TNJ27294.1"/>
    <property type="molecule type" value="Genomic_DNA"/>
</dbReference>
<dbReference type="AlphaFoldDB" id="A0A4Z1SNE8"/>
<dbReference type="OrthoDB" id="120976at2759"/>
<keyword evidence="3" id="KW-1185">Reference proteome</keyword>
<organism evidence="2 3">
    <name type="scientific">Giardia muris</name>
    <dbReference type="NCBI Taxonomy" id="5742"/>
    <lineage>
        <taxon>Eukaryota</taxon>
        <taxon>Metamonada</taxon>
        <taxon>Diplomonadida</taxon>
        <taxon>Hexamitidae</taxon>
        <taxon>Giardiinae</taxon>
        <taxon>Giardia</taxon>
    </lineage>
</organism>
<dbReference type="InterPro" id="IPR027038">
    <property type="entry name" value="RanGap"/>
</dbReference>
<dbReference type="GO" id="GO:0006913">
    <property type="term" value="P:nucleocytoplasmic transport"/>
    <property type="evidence" value="ECO:0007669"/>
    <property type="project" value="TreeGrafter"/>
</dbReference>
<dbReference type="GO" id="GO:0048471">
    <property type="term" value="C:perinuclear region of cytoplasm"/>
    <property type="evidence" value="ECO:0007669"/>
    <property type="project" value="TreeGrafter"/>
</dbReference>
<dbReference type="SMART" id="SM00368">
    <property type="entry name" value="LRR_RI"/>
    <property type="match status" value="4"/>
</dbReference>
<dbReference type="GO" id="GO:0031267">
    <property type="term" value="F:small GTPase binding"/>
    <property type="evidence" value="ECO:0007669"/>
    <property type="project" value="TreeGrafter"/>
</dbReference>
<dbReference type="GO" id="GO:0005829">
    <property type="term" value="C:cytosol"/>
    <property type="evidence" value="ECO:0007669"/>
    <property type="project" value="TreeGrafter"/>
</dbReference>
<dbReference type="VEuPathDB" id="GiardiaDB:GMRT_12350"/>
<proteinExistence type="predicted"/>
<dbReference type="SUPFAM" id="SSF52047">
    <property type="entry name" value="RNI-like"/>
    <property type="match status" value="1"/>
</dbReference>
<accession>A0A4Z1SNE8</accession>
<name>A0A4Z1SNE8_GIAMU</name>
<gene>
    <name evidence="2" type="ORF">GMRT_12350</name>
</gene>
<evidence type="ECO:0000313" key="2">
    <source>
        <dbReference type="EMBL" id="TNJ27294.1"/>
    </source>
</evidence>
<sequence length="673" mass="72951">MSRGSTRSVSESPLVRGDVVGDVGELIEVVSLHSESREQSRCSGSRLSGHGSIKSRPSRLQSRGAQFDTGPGSESSFTVGLSIELEEMSSDDPVAFIDPSATLKELYGVSSKQTIMSMKDTIYDAEDGDTEAGIAAYRSACLSHDLHPSAIVIAAIRRNPIDVSLRMIRLGPVGAECFAATLSTPFKTKLQSLDLTGCGIGPSGLCSLTKGLTNIPQDWIRDPTFEPPEDLRAEHTHTLSRLDLTRNSLLDIEELLTTSSGLPPFTTNEQLVFANTEFERIKALEMAAEEKVREKLDLSGKITSDTGKDEAKNAKEEENVDPYAELIRATALYSFGSSAPRPFFPPKKLTEEDIKKMKAAGKDPMDIPPDPTFESQLEFHQKLANFNVTTSLQSSVIFGHLLRGLPYLVDLTLAHNELTDNFLVRTASVICTHPALTNLSLAGNRFTDQGLVALLSSMDKSCIVHLDMSGNNLGSTSACLLGYALSKHAGRGSLRLTSLDLSDNKIGDEAGAFLIGALTGGMGLPDIMAYGMTAVTSFVGTLPSPIPPLWRVSPIKPVDILESLTLARCDLQVTACLQLCRTLTKSAVIRRLDISSNFLGHGLGFYSITRALVQRKEALGSNGNITLFRITNRHVDMEAIRTTIPDAQPFEQIAEQLGEMVGNYLEVLEVLQY</sequence>
<dbReference type="GO" id="GO:0005096">
    <property type="term" value="F:GTPase activator activity"/>
    <property type="evidence" value="ECO:0007669"/>
    <property type="project" value="InterPro"/>
</dbReference>
<dbReference type="PANTHER" id="PTHR24113:SF15">
    <property type="entry name" value="NACHT DOMAIN-CONTAINING PROTEIN"/>
    <property type="match status" value="1"/>
</dbReference>
<dbReference type="Proteomes" id="UP000315496">
    <property type="component" value="Chromosome 4"/>
</dbReference>
<evidence type="ECO:0008006" key="4">
    <source>
        <dbReference type="Google" id="ProtNLM"/>
    </source>
</evidence>
<dbReference type="SMART" id="SM00367">
    <property type="entry name" value="LRR_CC"/>
    <property type="match status" value="2"/>
</dbReference>
<reference evidence="2 3" key="1">
    <citation type="submission" date="2019-05" db="EMBL/GenBank/DDBJ databases">
        <title>The compact genome of Giardia muris reveals important steps in the evolution of intestinal protozoan parasites.</title>
        <authorList>
            <person name="Xu F."/>
            <person name="Jimenez-Gonzalez A."/>
            <person name="Einarsson E."/>
            <person name="Astvaldsson A."/>
            <person name="Peirasmaki D."/>
            <person name="Eckmann L."/>
            <person name="Andersson J.O."/>
            <person name="Svard S.G."/>
            <person name="Jerlstrom-Hultqvist J."/>
        </authorList>
    </citation>
    <scope>NUCLEOTIDE SEQUENCE [LARGE SCALE GENOMIC DNA]</scope>
    <source>
        <strain evidence="2 3">Roberts-Thomson</strain>
    </source>
</reference>
<dbReference type="InterPro" id="IPR001611">
    <property type="entry name" value="Leu-rich_rpt"/>
</dbReference>
<evidence type="ECO:0000313" key="3">
    <source>
        <dbReference type="Proteomes" id="UP000315496"/>
    </source>
</evidence>
<dbReference type="GO" id="GO:0005634">
    <property type="term" value="C:nucleus"/>
    <property type="evidence" value="ECO:0007669"/>
    <property type="project" value="TreeGrafter"/>
</dbReference>
<dbReference type="Pfam" id="PF13516">
    <property type="entry name" value="LRR_6"/>
    <property type="match status" value="3"/>
</dbReference>
<dbReference type="PANTHER" id="PTHR24113">
    <property type="entry name" value="RAN GTPASE-ACTIVATING PROTEIN 1"/>
    <property type="match status" value="1"/>
</dbReference>
<evidence type="ECO:0000256" key="1">
    <source>
        <dbReference type="SAM" id="MobiDB-lite"/>
    </source>
</evidence>
<dbReference type="Gene3D" id="3.80.10.10">
    <property type="entry name" value="Ribonuclease Inhibitor"/>
    <property type="match status" value="3"/>
</dbReference>
<dbReference type="InterPro" id="IPR032675">
    <property type="entry name" value="LRR_dom_sf"/>
</dbReference>
<protein>
    <recommendedName>
        <fullName evidence="4">Leucine-rich repeat protein</fullName>
    </recommendedName>
</protein>
<dbReference type="InterPro" id="IPR006553">
    <property type="entry name" value="Leu-rich_rpt_Cys-con_subtyp"/>
</dbReference>
<comment type="caution">
    <text evidence="2">The sequence shown here is derived from an EMBL/GenBank/DDBJ whole genome shotgun (WGS) entry which is preliminary data.</text>
</comment>
<feature type="region of interest" description="Disordered" evidence="1">
    <location>
        <begin position="34"/>
        <end position="75"/>
    </location>
</feature>